<dbReference type="InterPro" id="IPR013766">
    <property type="entry name" value="Thioredoxin_domain"/>
</dbReference>
<dbReference type="HOGENOM" id="CLU_448980_0_0_0"/>
<dbReference type="AlphaFoldDB" id="Q01T82"/>
<dbReference type="GO" id="GO:0016491">
    <property type="term" value="F:oxidoreductase activity"/>
    <property type="evidence" value="ECO:0007669"/>
    <property type="project" value="InterPro"/>
</dbReference>
<name>Q01T82_SOLUE</name>
<dbReference type="KEGG" id="sus:Acid_6212"/>
<dbReference type="CDD" id="cd02966">
    <property type="entry name" value="TlpA_like_family"/>
    <property type="match status" value="1"/>
</dbReference>
<dbReference type="EMBL" id="CP000473">
    <property type="protein sequence ID" value="ABJ87138.1"/>
    <property type="molecule type" value="Genomic_DNA"/>
</dbReference>
<dbReference type="Pfam" id="PF00578">
    <property type="entry name" value="AhpC-TSA"/>
    <property type="match status" value="1"/>
</dbReference>
<dbReference type="GO" id="GO:0016209">
    <property type="term" value="F:antioxidant activity"/>
    <property type="evidence" value="ECO:0007669"/>
    <property type="project" value="InterPro"/>
</dbReference>
<dbReference type="InterPro" id="IPR029046">
    <property type="entry name" value="LolA/LolB/LppX"/>
</dbReference>
<organism evidence="4">
    <name type="scientific">Solibacter usitatus (strain Ellin6076)</name>
    <dbReference type="NCBI Taxonomy" id="234267"/>
    <lineage>
        <taxon>Bacteria</taxon>
        <taxon>Pseudomonadati</taxon>
        <taxon>Acidobacteriota</taxon>
        <taxon>Terriglobia</taxon>
        <taxon>Bryobacterales</taxon>
        <taxon>Solibacteraceae</taxon>
        <taxon>Candidatus Solibacter</taxon>
    </lineage>
</organism>
<feature type="chain" id="PRO_5004162410" evidence="2">
    <location>
        <begin position="19"/>
        <end position="608"/>
    </location>
</feature>
<reference evidence="4" key="1">
    <citation type="submission" date="2006-10" db="EMBL/GenBank/DDBJ databases">
        <title>Complete sequence of Solibacter usitatus Ellin6076.</title>
        <authorList>
            <consortium name="US DOE Joint Genome Institute"/>
            <person name="Copeland A."/>
            <person name="Lucas S."/>
            <person name="Lapidus A."/>
            <person name="Barry K."/>
            <person name="Detter J.C."/>
            <person name="Glavina del Rio T."/>
            <person name="Hammon N."/>
            <person name="Israni S."/>
            <person name="Dalin E."/>
            <person name="Tice H."/>
            <person name="Pitluck S."/>
            <person name="Thompson L.S."/>
            <person name="Brettin T."/>
            <person name="Bruce D."/>
            <person name="Han C."/>
            <person name="Tapia R."/>
            <person name="Gilna P."/>
            <person name="Schmutz J."/>
            <person name="Larimer F."/>
            <person name="Land M."/>
            <person name="Hauser L."/>
            <person name="Kyrpides N."/>
            <person name="Mikhailova N."/>
            <person name="Janssen P.H."/>
            <person name="Kuske C.R."/>
            <person name="Richardson P."/>
        </authorList>
    </citation>
    <scope>NUCLEOTIDE SEQUENCE</scope>
    <source>
        <strain evidence="4">Ellin6076</strain>
    </source>
</reference>
<feature type="signal peptide" evidence="2">
    <location>
        <begin position="1"/>
        <end position="18"/>
    </location>
</feature>
<evidence type="ECO:0000313" key="4">
    <source>
        <dbReference type="EMBL" id="ABJ87138.1"/>
    </source>
</evidence>
<gene>
    <name evidence="4" type="ordered locus">Acid_6212</name>
</gene>
<dbReference type="InterPro" id="IPR050553">
    <property type="entry name" value="Thioredoxin_ResA/DsbE_sf"/>
</dbReference>
<dbReference type="PROSITE" id="PS51352">
    <property type="entry name" value="THIOREDOXIN_2"/>
    <property type="match status" value="1"/>
</dbReference>
<evidence type="ECO:0000256" key="2">
    <source>
        <dbReference type="SAM" id="SignalP"/>
    </source>
</evidence>
<dbReference type="SUPFAM" id="SSF52833">
    <property type="entry name" value="Thioredoxin-like"/>
    <property type="match status" value="1"/>
</dbReference>
<dbReference type="eggNOG" id="COG2834">
    <property type="taxonomic scope" value="Bacteria"/>
</dbReference>
<accession>Q01T82</accession>
<proteinExistence type="predicted"/>
<evidence type="ECO:0000256" key="1">
    <source>
        <dbReference type="ARBA" id="ARBA00022729"/>
    </source>
</evidence>
<dbReference type="Gene3D" id="3.40.30.10">
    <property type="entry name" value="Glutaredoxin"/>
    <property type="match status" value="1"/>
</dbReference>
<evidence type="ECO:0000259" key="3">
    <source>
        <dbReference type="PROSITE" id="PS51352"/>
    </source>
</evidence>
<keyword evidence="1 2" id="KW-0732">Signal</keyword>
<dbReference type="Gene3D" id="2.50.20.10">
    <property type="entry name" value="Lipoprotein localisation LolA/LolB/LppX"/>
    <property type="match status" value="1"/>
</dbReference>
<dbReference type="InParanoid" id="Q01T82"/>
<dbReference type="InterPro" id="IPR036249">
    <property type="entry name" value="Thioredoxin-like_sf"/>
</dbReference>
<dbReference type="PANTHER" id="PTHR42852:SF13">
    <property type="entry name" value="PROTEIN DIPZ"/>
    <property type="match status" value="1"/>
</dbReference>
<dbReference type="eggNOG" id="COG0526">
    <property type="taxonomic scope" value="Bacteria"/>
</dbReference>
<dbReference type="PANTHER" id="PTHR42852">
    <property type="entry name" value="THIOL:DISULFIDE INTERCHANGE PROTEIN DSBE"/>
    <property type="match status" value="1"/>
</dbReference>
<dbReference type="InterPro" id="IPR000866">
    <property type="entry name" value="AhpC/TSA"/>
</dbReference>
<sequence length="608" mass="67242" precursor="true">MRIPLVLTLYAACLPAAAQTTDTFEITQVWPPVEVTLSKAPVEFHARVRYTLASMERAVLTIGAEHYWGIAQNCSDPDASHQTEGATRTQLQKGTGEIDVTLIWLGDAASRIKMPKGAPTFLGLGGRIWPEENGAPVPPEGSYISSSHCYGVMASEPDTTSVLEIDPSRTSERLLGSWAGTDPRNLTEMIVRRDAGRILAHAWGACHPVDCDWGEEVVQVSNGIGTATWDHGFATRKMQLTPQRDGVLQVVMSSAYHDNSGRPNQTTIQLFTRRIVPQDDAPTAAARALLAQVAKQFRTTPSYDESISTEIRDRTPTRVKTYRLSPDRYRKEVDNGNESWVSLSDGKSFWTIYPASNQYTVSPQSNKIGSSLISDPIRGTPRITGHETLYGAACTIVRKKASIGVIESYWIEDERHVLRKLTVEVGGRVQSEIQYPVVRLGEEMKADLFAYDPRATNATEWRMGSRPTPFSSLAKTAPDFTLPDLGGREMTLSALKGKVVLIDFWASWCGPCRQALPTIEILHRGLRDKGLVVLGIDNEAASVIRQYVESQGYTFTTLIDAKGNAVDLFHVAAWPTTVVIDREGKVAYYNAGHDPEKLRDVLRKLEVW</sequence>
<protein>
    <submittedName>
        <fullName evidence="4">Redoxin domain protein</fullName>
    </submittedName>
</protein>
<dbReference type="STRING" id="234267.Acid_6212"/>
<dbReference type="SUPFAM" id="SSF89392">
    <property type="entry name" value="Prokaryotic lipoproteins and lipoprotein localization factors"/>
    <property type="match status" value="1"/>
</dbReference>
<feature type="domain" description="Thioredoxin" evidence="3">
    <location>
        <begin position="471"/>
        <end position="607"/>
    </location>
</feature>